<evidence type="ECO:0000313" key="2">
    <source>
        <dbReference type="Proteomes" id="UP000649345"/>
    </source>
</evidence>
<dbReference type="AlphaFoldDB" id="A0A923RN70"/>
<dbReference type="PANTHER" id="PTHR43434">
    <property type="entry name" value="PHOSPHOGLYCOLATE PHOSPHATASE"/>
    <property type="match status" value="1"/>
</dbReference>
<dbReference type="PANTHER" id="PTHR43434:SF26">
    <property type="entry name" value="PYROPHOSPHATASE PPAX"/>
    <property type="match status" value="1"/>
</dbReference>
<dbReference type="Gene3D" id="3.40.50.1000">
    <property type="entry name" value="HAD superfamily/HAD-like"/>
    <property type="match status" value="1"/>
</dbReference>
<dbReference type="Proteomes" id="UP000649345">
    <property type="component" value="Unassembled WGS sequence"/>
</dbReference>
<dbReference type="NCBIfam" id="TIGR01549">
    <property type="entry name" value="HAD-SF-IA-v1"/>
    <property type="match status" value="1"/>
</dbReference>
<sequence>MKKYTHLVFDIDGTLIDSAPVNMQSLQETLKDLRGEVIPLEDLVFSFGIPGVATMEKLGFSDPMAATQEWIRHYDVYAEKLGMPLFQGIREVIAELQKKGIHLGVITSKLQEEYDAHFTRNGMRNYFETVITSSDTEKGKPAPDPMLAYLEKTGAAREEVLYFGDTCYDMECARSAGVDQALVLWGCLRPEGIESTYQVEKVEDILSFADFDAVKAE</sequence>
<organism evidence="1 2">
    <name type="scientific">Anaerosacchariphilus hominis</name>
    <dbReference type="NCBI Taxonomy" id="2763017"/>
    <lineage>
        <taxon>Bacteria</taxon>
        <taxon>Bacillati</taxon>
        <taxon>Bacillota</taxon>
        <taxon>Clostridia</taxon>
        <taxon>Lachnospirales</taxon>
        <taxon>Lachnospiraceae</taxon>
        <taxon>Anaerosacchariphilus</taxon>
    </lineage>
</organism>
<name>A0A923RN70_9FIRM</name>
<reference evidence="1" key="1">
    <citation type="submission" date="2020-08" db="EMBL/GenBank/DDBJ databases">
        <title>Genome public.</title>
        <authorList>
            <person name="Liu C."/>
            <person name="Sun Q."/>
        </authorList>
    </citation>
    <scope>NUCLEOTIDE SEQUENCE</scope>
    <source>
        <strain evidence="1">NSJ-68</strain>
    </source>
</reference>
<dbReference type="Gene3D" id="1.10.150.240">
    <property type="entry name" value="Putative phosphatase, domain 2"/>
    <property type="match status" value="1"/>
</dbReference>
<accession>A0A923RN70</accession>
<dbReference type="InterPro" id="IPR036412">
    <property type="entry name" value="HAD-like_sf"/>
</dbReference>
<protein>
    <submittedName>
        <fullName evidence="1">HAD family hydrolase</fullName>
    </submittedName>
</protein>
<dbReference type="InterPro" id="IPR006439">
    <property type="entry name" value="HAD-SF_hydro_IA"/>
</dbReference>
<dbReference type="RefSeq" id="WP_186873626.1">
    <property type="nucleotide sequence ID" value="NZ_JACOOR010000005.1"/>
</dbReference>
<dbReference type="SFLD" id="SFLDG01135">
    <property type="entry name" value="C1.5.6:_HAD__Beta-PGM__Phospha"/>
    <property type="match status" value="1"/>
</dbReference>
<evidence type="ECO:0000313" key="1">
    <source>
        <dbReference type="EMBL" id="MBC5660191.1"/>
    </source>
</evidence>
<dbReference type="GO" id="GO:0008967">
    <property type="term" value="F:phosphoglycolate phosphatase activity"/>
    <property type="evidence" value="ECO:0007669"/>
    <property type="project" value="TreeGrafter"/>
</dbReference>
<dbReference type="GO" id="GO:0005829">
    <property type="term" value="C:cytosol"/>
    <property type="evidence" value="ECO:0007669"/>
    <property type="project" value="TreeGrafter"/>
</dbReference>
<gene>
    <name evidence="1" type="ORF">H8S44_10445</name>
</gene>
<proteinExistence type="predicted"/>
<dbReference type="GO" id="GO:0006281">
    <property type="term" value="P:DNA repair"/>
    <property type="evidence" value="ECO:0007669"/>
    <property type="project" value="TreeGrafter"/>
</dbReference>
<dbReference type="InterPro" id="IPR023214">
    <property type="entry name" value="HAD_sf"/>
</dbReference>
<dbReference type="InterPro" id="IPR050155">
    <property type="entry name" value="HAD-like_hydrolase_sf"/>
</dbReference>
<keyword evidence="1" id="KW-0378">Hydrolase</keyword>
<keyword evidence="2" id="KW-1185">Reference proteome</keyword>
<dbReference type="InterPro" id="IPR041492">
    <property type="entry name" value="HAD_2"/>
</dbReference>
<dbReference type="InterPro" id="IPR023198">
    <property type="entry name" value="PGP-like_dom2"/>
</dbReference>
<comment type="caution">
    <text evidence="1">The sequence shown here is derived from an EMBL/GenBank/DDBJ whole genome shotgun (WGS) entry which is preliminary data.</text>
</comment>
<dbReference type="SFLD" id="SFLDS00003">
    <property type="entry name" value="Haloacid_Dehalogenase"/>
    <property type="match status" value="1"/>
</dbReference>
<dbReference type="Pfam" id="PF13419">
    <property type="entry name" value="HAD_2"/>
    <property type="match status" value="1"/>
</dbReference>
<dbReference type="EMBL" id="JACOOR010000005">
    <property type="protein sequence ID" value="MBC5660191.1"/>
    <property type="molecule type" value="Genomic_DNA"/>
</dbReference>
<dbReference type="SUPFAM" id="SSF56784">
    <property type="entry name" value="HAD-like"/>
    <property type="match status" value="1"/>
</dbReference>
<dbReference type="SFLD" id="SFLDG01129">
    <property type="entry name" value="C1.5:_HAD__Beta-PGM__Phosphata"/>
    <property type="match status" value="1"/>
</dbReference>